<dbReference type="PANTHER" id="PTHR48469:SF1">
    <property type="match status" value="1"/>
</dbReference>
<accession>A9U5Y2</accession>
<organism>
    <name type="scientific">Physcomitrium patens</name>
    <name type="common">Spreading-leaved earth moss</name>
    <name type="synonym">Physcomitrella patens</name>
    <dbReference type="NCBI Taxonomy" id="3218"/>
    <lineage>
        <taxon>Eukaryota</taxon>
        <taxon>Viridiplantae</taxon>
        <taxon>Streptophyta</taxon>
        <taxon>Embryophyta</taxon>
        <taxon>Bryophyta</taxon>
        <taxon>Bryophytina</taxon>
        <taxon>Bryopsida</taxon>
        <taxon>Funariidae</taxon>
        <taxon>Funariales</taxon>
        <taxon>Funariaceae</taxon>
        <taxon>Physcomitrium</taxon>
    </lineage>
</organism>
<dbReference type="PANTHER" id="PTHR48469">
    <property type="match status" value="1"/>
</dbReference>
<sequence>MEDIKASLSMYLDKLDRRADDDDETDPRLIYGTSWKFFDPEELEAWSLAMIPFTHDIQFLFKFKKSQAFLKLTTVERVKDVEYLDGDMILVKCVTTGVLIDPTDEYHFTVLIPSKRIPFTMSLFLESLEPTEYSGEVKQLEAKIDKGTTTRRTLIMDVRIHSQGRTRRLIEPAQLKLIMDIGSPIQGRNRALRKSARLELIQIVSYLKEDELDLTQNQLDST</sequence>
<protein>
    <submittedName>
        <fullName evidence="1">Predicted protein</fullName>
    </submittedName>
</protein>
<proteinExistence type="predicted"/>
<dbReference type="AlphaFoldDB" id="A9U5Y2"/>
<dbReference type="EMBL" id="DS545689">
    <property type="protein sequence ID" value="EDQ48922.1"/>
    <property type="molecule type" value="Genomic_DNA"/>
</dbReference>
<gene>
    <name evidence="1" type="ORF">PHYPADRAFT_102886</name>
</gene>
<reference evidence="1" key="1">
    <citation type="journal article" date="2008" name="Science">
        <title>The Physcomitrella genome reveals evolutionary insights into the conquest of land by plants.</title>
        <authorList>
            <person name="Rensing S."/>
            <person name="Lang D."/>
            <person name="Zimmer A."/>
            <person name="Terry A."/>
            <person name="Salamov A."/>
            <person name="Shapiro H."/>
            <person name="Nishiyama T."/>
            <person name="Perroud P.-F."/>
            <person name="Lindquist E."/>
            <person name="Kamisugi Y."/>
            <person name="Tanahashi T."/>
            <person name="Sakakibara K."/>
            <person name="Fujita T."/>
            <person name="Oishi K."/>
            <person name="Shin-I T."/>
            <person name="Kuroki Y."/>
            <person name="Toyoda A."/>
            <person name="Suzuki Y."/>
            <person name="Hashimoto A."/>
            <person name="Yamaguchi K."/>
            <person name="Sugano A."/>
            <person name="Kohara Y."/>
            <person name="Fujiyama A."/>
            <person name="Anterola A."/>
            <person name="Aoki S."/>
            <person name="Ashton N."/>
            <person name="Barbazuk W.B."/>
            <person name="Barker E."/>
            <person name="Bennetzen J."/>
            <person name="Bezanilla M."/>
            <person name="Blankenship R."/>
            <person name="Cho S.H."/>
            <person name="Dutcher S."/>
            <person name="Estelle M."/>
            <person name="Fawcett J.A."/>
            <person name="Gundlach H."/>
            <person name="Hanada K."/>
            <person name="Heyl A."/>
            <person name="Hicks K.A."/>
            <person name="Hugh J."/>
            <person name="Lohr M."/>
            <person name="Mayer K."/>
            <person name="Melkozernov A."/>
            <person name="Murata T."/>
            <person name="Nelson D."/>
            <person name="Pils B."/>
            <person name="Prigge M."/>
            <person name="Reiss B."/>
            <person name="Renner T."/>
            <person name="Rombauts S."/>
            <person name="Rushton P."/>
            <person name="Sanderfoot A."/>
            <person name="Schween G."/>
            <person name="Shiu S.-H."/>
            <person name="Stueber K."/>
            <person name="Theodoulou F.L."/>
            <person name="Tu H."/>
            <person name="Van de Peer Y."/>
            <person name="Verrier P.J."/>
            <person name="Waters E."/>
            <person name="Wood A."/>
            <person name="Yang L."/>
            <person name="Cove D."/>
            <person name="Cuming A."/>
            <person name="Hasebe M."/>
            <person name="Lucas S."/>
            <person name="Mishler D.B."/>
            <person name="Reski R."/>
            <person name="Grigoriev I."/>
            <person name="Quatrano R.S."/>
            <person name="Boore J.L."/>
        </authorList>
    </citation>
    <scope>NUCLEOTIDE SEQUENCE [LARGE SCALE GENOMIC DNA]</scope>
</reference>
<name>A9U5Y2_PHYPA</name>
<evidence type="ECO:0000313" key="1">
    <source>
        <dbReference type="EMBL" id="EDQ48922.1"/>
    </source>
</evidence>